<dbReference type="Gene3D" id="4.10.1250.10">
    <property type="entry name" value="Aminomethyltransferase fragment"/>
    <property type="match status" value="1"/>
</dbReference>
<dbReference type="InterPro" id="IPR006223">
    <property type="entry name" value="GcvT"/>
</dbReference>
<reference evidence="14 15" key="1">
    <citation type="submission" date="2017-06" db="EMBL/GenBank/DDBJ databases">
        <title>A platform for efficient transgenesis in Macrostomum lignano, a flatworm model organism for stem cell research.</title>
        <authorList>
            <person name="Berezikov E."/>
        </authorList>
    </citation>
    <scope>NUCLEOTIDE SEQUENCE [LARGE SCALE GENOMIC DNA]</scope>
    <source>
        <strain evidence="14">DV1</strain>
        <tissue evidence="14">Whole organism</tissue>
    </source>
</reference>
<dbReference type="GO" id="GO:0006546">
    <property type="term" value="P:glycine catabolic process"/>
    <property type="evidence" value="ECO:0007669"/>
    <property type="project" value="InterPro"/>
</dbReference>
<keyword evidence="7 11" id="KW-0809">Transit peptide</keyword>
<evidence type="ECO:0000256" key="3">
    <source>
        <dbReference type="ARBA" id="ARBA00008609"/>
    </source>
</evidence>
<feature type="binding site" evidence="10">
    <location>
        <position position="231"/>
    </location>
    <ligand>
        <name>substrate</name>
    </ligand>
</feature>
<evidence type="ECO:0000259" key="12">
    <source>
        <dbReference type="Pfam" id="PF01571"/>
    </source>
</evidence>
<comment type="subunit">
    <text evidence="4 11">The glycine cleavage system is composed of four proteins: P, T, L and H.</text>
</comment>
<evidence type="ECO:0000256" key="11">
    <source>
        <dbReference type="RuleBase" id="RU003981"/>
    </source>
</evidence>
<dbReference type="InterPro" id="IPR029043">
    <property type="entry name" value="GcvT/YgfZ_C"/>
</dbReference>
<dbReference type="NCBIfam" id="NF001567">
    <property type="entry name" value="PRK00389.1"/>
    <property type="match status" value="1"/>
</dbReference>
<organism evidence="14 15">
    <name type="scientific">Macrostomum lignano</name>
    <dbReference type="NCBI Taxonomy" id="282301"/>
    <lineage>
        <taxon>Eukaryota</taxon>
        <taxon>Metazoa</taxon>
        <taxon>Spiralia</taxon>
        <taxon>Lophotrochozoa</taxon>
        <taxon>Platyhelminthes</taxon>
        <taxon>Rhabditophora</taxon>
        <taxon>Macrostomorpha</taxon>
        <taxon>Macrostomida</taxon>
        <taxon>Macrostomidae</taxon>
        <taxon>Macrostomum</taxon>
    </lineage>
</organism>
<dbReference type="Gene3D" id="2.40.30.110">
    <property type="entry name" value="Aminomethyltransferase beta-barrel domains"/>
    <property type="match status" value="1"/>
</dbReference>
<evidence type="ECO:0000256" key="5">
    <source>
        <dbReference type="ARBA" id="ARBA00022576"/>
    </source>
</evidence>
<evidence type="ECO:0000256" key="9">
    <source>
        <dbReference type="ARBA" id="ARBA00047665"/>
    </source>
</evidence>
<accession>A0A267FRS1</accession>
<evidence type="ECO:0000313" key="14">
    <source>
        <dbReference type="EMBL" id="PAA75652.1"/>
    </source>
</evidence>
<dbReference type="STRING" id="282301.A0A267FRS1"/>
<gene>
    <name evidence="14" type="ORF">BOX15_Mlig025069g6</name>
</gene>
<dbReference type="InterPro" id="IPR006222">
    <property type="entry name" value="GCVT_N"/>
</dbReference>
<dbReference type="GO" id="GO:0005739">
    <property type="term" value="C:mitochondrion"/>
    <property type="evidence" value="ECO:0007669"/>
    <property type="project" value="UniProtKB-SubCell"/>
</dbReference>
<dbReference type="PIRSF" id="PIRSF006487">
    <property type="entry name" value="GcvT"/>
    <property type="match status" value="1"/>
</dbReference>
<feature type="domain" description="Aminomethyltransferase C-terminal" evidence="13">
    <location>
        <begin position="324"/>
        <end position="402"/>
    </location>
</feature>
<sequence length="413" mass="44675">PVFAMLSRALRCAPWRSSPRRLLSAKAAAARRTPLFDLHTEFGGRMVEFAGHQLPVQYAAGGIVAEHKHARESAGLFDVSHMQQLRVCGVNRDSLVSFLTVADVAALAPGQACLSLFLNGQGRIMDDLIVSRCREPHFYLVTNAGCAEKIQAHLDHWAGVFQARALDVRLEYMDAALMALQGPRAAEVLAKGVIDFKLADLAFMHGRYATVFGVQDCRITRCGYTGMDGFEISVPPQGAMTVARALLDGPLVKPIGLGARDSLRLEAGLCLYGNDIDETRTPVEAGLMWTVSKRRRQEAQQRGSEAFLGGEQLAVASATKPEVRRVGLLGLEGPPARHGAAVFAENDGDEPIGVVTSGCMSPSLNQPVAMGYLRRANSAVGTPVRFEIRGKRYRGVVAKMPFLPATYYTGGLR</sequence>
<evidence type="ECO:0000313" key="15">
    <source>
        <dbReference type="Proteomes" id="UP000215902"/>
    </source>
</evidence>
<evidence type="ECO:0000256" key="10">
    <source>
        <dbReference type="PIRSR" id="PIRSR006487-1"/>
    </source>
</evidence>
<dbReference type="Pfam" id="PF01571">
    <property type="entry name" value="GCV_T"/>
    <property type="match status" value="1"/>
</dbReference>
<dbReference type="FunFam" id="3.30.70.1400:FF:000001">
    <property type="entry name" value="Aminomethyltransferase"/>
    <property type="match status" value="1"/>
</dbReference>
<dbReference type="SUPFAM" id="SSF101790">
    <property type="entry name" value="Aminomethyltransferase beta-barrel domain"/>
    <property type="match status" value="1"/>
</dbReference>
<comment type="subcellular location">
    <subcellularLocation>
        <location evidence="2 11">Mitochondrion</location>
    </subcellularLocation>
</comment>
<protein>
    <recommendedName>
        <fullName evidence="11">Aminomethyltransferase</fullName>
        <ecNumber evidence="11">2.1.2.10</ecNumber>
    </recommendedName>
    <alternativeName>
        <fullName evidence="11">Glycine cleavage system T protein</fullName>
    </alternativeName>
</protein>
<feature type="domain" description="GCVT N-terminal" evidence="12">
    <location>
        <begin position="35"/>
        <end position="294"/>
    </location>
</feature>
<comment type="catalytic activity">
    <reaction evidence="9 11">
        <text>N(6)-[(R)-S(8)-aminomethyldihydrolipoyl]-L-lysyl-[protein] + (6S)-5,6,7,8-tetrahydrofolate = N(6)-[(R)-dihydrolipoyl]-L-lysyl-[protein] + (6R)-5,10-methylene-5,6,7,8-tetrahydrofolate + NH4(+)</text>
        <dbReference type="Rhea" id="RHEA:16945"/>
        <dbReference type="Rhea" id="RHEA-COMP:10475"/>
        <dbReference type="Rhea" id="RHEA-COMP:10492"/>
        <dbReference type="ChEBI" id="CHEBI:15636"/>
        <dbReference type="ChEBI" id="CHEBI:28938"/>
        <dbReference type="ChEBI" id="CHEBI:57453"/>
        <dbReference type="ChEBI" id="CHEBI:83100"/>
        <dbReference type="ChEBI" id="CHEBI:83143"/>
        <dbReference type="EC" id="2.1.2.10"/>
    </reaction>
</comment>
<dbReference type="OrthoDB" id="10263536at2759"/>
<dbReference type="AlphaFoldDB" id="A0A267FRS1"/>
<dbReference type="InterPro" id="IPR013977">
    <property type="entry name" value="GcvT_C"/>
</dbReference>
<dbReference type="GO" id="GO:0004047">
    <property type="term" value="F:aminomethyltransferase activity"/>
    <property type="evidence" value="ECO:0007669"/>
    <property type="project" value="UniProtKB-EC"/>
</dbReference>
<comment type="similarity">
    <text evidence="3 11">Belongs to the GcvT family.</text>
</comment>
<evidence type="ECO:0000259" key="13">
    <source>
        <dbReference type="Pfam" id="PF08669"/>
    </source>
</evidence>
<dbReference type="GO" id="GO:0008483">
    <property type="term" value="F:transaminase activity"/>
    <property type="evidence" value="ECO:0007669"/>
    <property type="project" value="UniProtKB-KW"/>
</dbReference>
<dbReference type="InterPro" id="IPR027266">
    <property type="entry name" value="TrmE/GcvT-like"/>
</dbReference>
<keyword evidence="15" id="KW-1185">Reference proteome</keyword>
<evidence type="ECO:0000256" key="2">
    <source>
        <dbReference type="ARBA" id="ARBA00004173"/>
    </source>
</evidence>
<dbReference type="PANTHER" id="PTHR43757">
    <property type="entry name" value="AMINOMETHYLTRANSFERASE"/>
    <property type="match status" value="1"/>
</dbReference>
<dbReference type="Gene3D" id="3.30.70.1400">
    <property type="entry name" value="Aminomethyltransferase beta-barrel domains"/>
    <property type="match status" value="1"/>
</dbReference>
<dbReference type="SUPFAM" id="SSF103025">
    <property type="entry name" value="Folate-binding domain"/>
    <property type="match status" value="1"/>
</dbReference>
<comment type="function">
    <text evidence="1 11">The glycine cleavage system catalyzes the degradation of glycine.</text>
</comment>
<dbReference type="Gene3D" id="3.30.1360.120">
    <property type="entry name" value="Probable tRNA modification gtpase trme, domain 1"/>
    <property type="match status" value="1"/>
</dbReference>
<evidence type="ECO:0000256" key="7">
    <source>
        <dbReference type="ARBA" id="ARBA00022946"/>
    </source>
</evidence>
<name>A0A267FRS1_9PLAT</name>
<dbReference type="InterPro" id="IPR028896">
    <property type="entry name" value="GcvT/YgfZ/DmdA"/>
</dbReference>
<dbReference type="Proteomes" id="UP000215902">
    <property type="component" value="Unassembled WGS sequence"/>
</dbReference>
<dbReference type="EMBL" id="NIVC01000869">
    <property type="protein sequence ID" value="PAA75652.1"/>
    <property type="molecule type" value="Genomic_DNA"/>
</dbReference>
<keyword evidence="5 11" id="KW-0032">Aminotransferase</keyword>
<dbReference type="GO" id="GO:0005960">
    <property type="term" value="C:glycine cleavage complex"/>
    <property type="evidence" value="ECO:0007669"/>
    <property type="project" value="InterPro"/>
</dbReference>
<proteinExistence type="inferred from homology"/>
<comment type="caution">
    <text evidence="14">The sequence shown here is derived from an EMBL/GenBank/DDBJ whole genome shotgun (WGS) entry which is preliminary data.</text>
</comment>
<evidence type="ECO:0000256" key="6">
    <source>
        <dbReference type="ARBA" id="ARBA00022679"/>
    </source>
</evidence>
<keyword evidence="8 11" id="KW-0496">Mitochondrion</keyword>
<keyword evidence="6 11" id="KW-0808">Transferase</keyword>
<evidence type="ECO:0000256" key="8">
    <source>
        <dbReference type="ARBA" id="ARBA00023128"/>
    </source>
</evidence>
<feature type="non-terminal residue" evidence="14">
    <location>
        <position position="1"/>
    </location>
</feature>
<evidence type="ECO:0000256" key="4">
    <source>
        <dbReference type="ARBA" id="ARBA00011690"/>
    </source>
</evidence>
<dbReference type="NCBIfam" id="TIGR00528">
    <property type="entry name" value="gcvT"/>
    <property type="match status" value="1"/>
</dbReference>
<dbReference type="EC" id="2.1.2.10" evidence="11"/>
<dbReference type="Pfam" id="PF08669">
    <property type="entry name" value="GCV_T_C"/>
    <property type="match status" value="1"/>
</dbReference>
<evidence type="ECO:0000256" key="1">
    <source>
        <dbReference type="ARBA" id="ARBA00003631"/>
    </source>
</evidence>
<dbReference type="PANTHER" id="PTHR43757:SF16">
    <property type="entry name" value="AMINOMETHYLTRANSFERASE, MITOCHONDRIAL"/>
    <property type="match status" value="1"/>
</dbReference>